<evidence type="ECO:0000313" key="7">
    <source>
        <dbReference type="EMBL" id="TLK32176.1"/>
    </source>
</evidence>
<feature type="signal peptide" evidence="4">
    <location>
        <begin position="1"/>
        <end position="25"/>
    </location>
</feature>
<evidence type="ECO:0000259" key="5">
    <source>
        <dbReference type="Pfam" id="PF00496"/>
    </source>
</evidence>
<keyword evidence="2" id="KW-0813">Transport</keyword>
<dbReference type="GO" id="GO:0042597">
    <property type="term" value="C:periplasmic space"/>
    <property type="evidence" value="ECO:0007669"/>
    <property type="project" value="UniProtKB-ARBA"/>
</dbReference>
<dbReference type="SUPFAM" id="SSF53850">
    <property type="entry name" value="Periplasmic binding protein-like II"/>
    <property type="match status" value="1"/>
</dbReference>
<dbReference type="AlphaFoldDB" id="A0AAJ5F7X1"/>
<feature type="chain" id="PRO_5042506816" evidence="4">
    <location>
        <begin position="26"/>
        <end position="530"/>
    </location>
</feature>
<dbReference type="InterPro" id="IPR030678">
    <property type="entry name" value="Peptide/Ni-bd"/>
</dbReference>
<dbReference type="Proteomes" id="UP000308000">
    <property type="component" value="Unassembled WGS sequence"/>
</dbReference>
<dbReference type="EMBL" id="VBRC01000001">
    <property type="protein sequence ID" value="TLK32176.1"/>
    <property type="molecule type" value="Genomic_DNA"/>
</dbReference>
<dbReference type="InterPro" id="IPR039424">
    <property type="entry name" value="SBP_5"/>
</dbReference>
<dbReference type="PIRSF" id="PIRSF002741">
    <property type="entry name" value="MppA"/>
    <property type="match status" value="1"/>
</dbReference>
<protein>
    <submittedName>
        <fullName evidence="7">ABC transporter substrate-binding protein</fullName>
    </submittedName>
    <submittedName>
        <fullName evidence="6">Peptide/nickel transport system substrate-binding protein</fullName>
    </submittedName>
</protein>
<reference evidence="7 8" key="1">
    <citation type="submission" date="2019-04" db="EMBL/GenBank/DDBJ databases">
        <title>Deinococcus metalilatus MA1002 mutant No.5.</title>
        <authorList>
            <person name="Park W."/>
            <person name="Park C."/>
        </authorList>
    </citation>
    <scope>NUCLEOTIDE SEQUENCE [LARGE SCALE GENOMIC DNA]</scope>
    <source>
        <strain evidence="7 8">MA1002-m5</strain>
    </source>
</reference>
<evidence type="ECO:0000313" key="6">
    <source>
        <dbReference type="EMBL" id="MBB5293478.1"/>
    </source>
</evidence>
<dbReference type="FunFam" id="3.10.105.10:FF:000006">
    <property type="entry name" value="Peptide ABC transporter substrate-binding protein"/>
    <property type="match status" value="1"/>
</dbReference>
<accession>A0AAJ5F7X1</accession>
<reference evidence="6 9" key="2">
    <citation type="submission" date="2020-08" db="EMBL/GenBank/DDBJ databases">
        <title>Genomic Encyclopedia of Type Strains, Phase IV (KMG-IV): sequencing the most valuable type-strain genomes for metagenomic binning, comparative biology and taxonomic classification.</title>
        <authorList>
            <person name="Goeker M."/>
        </authorList>
    </citation>
    <scope>NUCLEOTIDE SEQUENCE [LARGE SCALE GENOMIC DNA]</scope>
    <source>
        <strain evidence="6 9">DSM 105434</strain>
    </source>
</reference>
<name>A0AAJ5F7X1_9DEIO</name>
<comment type="caution">
    <text evidence="7">The sequence shown here is derived from an EMBL/GenBank/DDBJ whole genome shotgun (WGS) entry which is preliminary data.</text>
</comment>
<dbReference type="InterPro" id="IPR000914">
    <property type="entry name" value="SBP_5_dom"/>
</dbReference>
<dbReference type="RefSeq" id="WP_129117174.1">
    <property type="nucleotide sequence ID" value="NZ_BSUI01000012.1"/>
</dbReference>
<dbReference type="Gene3D" id="3.10.105.10">
    <property type="entry name" value="Dipeptide-binding Protein, Domain 3"/>
    <property type="match status" value="1"/>
</dbReference>
<proteinExistence type="inferred from homology"/>
<evidence type="ECO:0000313" key="9">
    <source>
        <dbReference type="Proteomes" id="UP000536909"/>
    </source>
</evidence>
<gene>
    <name evidence="7" type="ORF">FCS05_01600</name>
    <name evidence="6" type="ORF">HNQ10_000291</name>
</gene>
<dbReference type="Gene3D" id="3.90.76.10">
    <property type="entry name" value="Dipeptide-binding Protein, Domain 1"/>
    <property type="match status" value="1"/>
</dbReference>
<keyword evidence="3 4" id="KW-0732">Signal</keyword>
<dbReference type="GO" id="GO:1904680">
    <property type="term" value="F:peptide transmembrane transporter activity"/>
    <property type="evidence" value="ECO:0007669"/>
    <property type="project" value="TreeGrafter"/>
</dbReference>
<dbReference type="GO" id="GO:0015833">
    <property type="term" value="P:peptide transport"/>
    <property type="evidence" value="ECO:0007669"/>
    <property type="project" value="TreeGrafter"/>
</dbReference>
<dbReference type="Pfam" id="PF00496">
    <property type="entry name" value="SBP_bac_5"/>
    <property type="match status" value="1"/>
</dbReference>
<dbReference type="Gene3D" id="3.40.190.10">
    <property type="entry name" value="Periplasmic binding protein-like II"/>
    <property type="match status" value="1"/>
</dbReference>
<dbReference type="PANTHER" id="PTHR30290">
    <property type="entry name" value="PERIPLASMIC BINDING COMPONENT OF ABC TRANSPORTER"/>
    <property type="match status" value="1"/>
</dbReference>
<dbReference type="Proteomes" id="UP000536909">
    <property type="component" value="Unassembled WGS sequence"/>
</dbReference>
<comment type="similarity">
    <text evidence="1">Belongs to the bacterial solute-binding protein 5 family.</text>
</comment>
<keyword evidence="9" id="KW-1185">Reference proteome</keyword>
<evidence type="ECO:0000256" key="3">
    <source>
        <dbReference type="ARBA" id="ARBA00022729"/>
    </source>
</evidence>
<organism evidence="7 8">
    <name type="scientific">Deinococcus metallilatus</name>
    <dbReference type="NCBI Taxonomy" id="1211322"/>
    <lineage>
        <taxon>Bacteria</taxon>
        <taxon>Thermotogati</taxon>
        <taxon>Deinococcota</taxon>
        <taxon>Deinococci</taxon>
        <taxon>Deinococcales</taxon>
        <taxon>Deinococcaceae</taxon>
        <taxon>Deinococcus</taxon>
    </lineage>
</organism>
<evidence type="ECO:0000256" key="1">
    <source>
        <dbReference type="ARBA" id="ARBA00005695"/>
    </source>
</evidence>
<evidence type="ECO:0000256" key="4">
    <source>
        <dbReference type="SAM" id="SignalP"/>
    </source>
</evidence>
<sequence length="530" mass="59168">MKRSGRHIGQLILGSLLLGVGSAQAQGTPDPNGSVTFVTTADPTFNPWSPNAFVESNLLNELLFPGLTRWDKNLKPAPDLATSWRVSNDGLKWTFNLRKGVKWSDGQPFTADDVAFTFNDIVLKKELGANQGATWRNSVTRVNVVNPLTVEFVLSRPWASLPTYLAYYAGILPKHKFAGVTDPWKYTEFNKQNPVGAGPFKIAQVVSGATIKLVRNDNYWAGKPKLQSVTFKVIPDTNAQLAQLLSGDVDLIAVGNPELVDRIKANPNLAIDVATANIYYFVALNQNDPRFQDVRVRQALLYAIDRPAMIKSVLRGYGQVATGPIAPIQKTYYNPNVMKYPYDPAKAKALLAQAGWKPGPDGILQKDGKPLVIQMPTASYQQLVPITLLIQQYWKNIGVKAEIKTMDWNSYIQQVIAKRDYEASAAWWSTPADPDVLPYYDSSAANTGNNIPNYKNPKLDQLLENGRKAKGELARKQIYNEAQAMMARELPYLYLWYPQSITAYNKRLQGMRGITQAADFQYANEWFVTK</sequence>
<evidence type="ECO:0000256" key="2">
    <source>
        <dbReference type="ARBA" id="ARBA00022448"/>
    </source>
</evidence>
<feature type="domain" description="Solute-binding protein family 5" evidence="5">
    <location>
        <begin position="75"/>
        <end position="448"/>
    </location>
</feature>
<dbReference type="GO" id="GO:0043190">
    <property type="term" value="C:ATP-binding cassette (ABC) transporter complex"/>
    <property type="evidence" value="ECO:0007669"/>
    <property type="project" value="InterPro"/>
</dbReference>
<dbReference type="EMBL" id="JACHFV010000001">
    <property type="protein sequence ID" value="MBB5293478.1"/>
    <property type="molecule type" value="Genomic_DNA"/>
</dbReference>
<evidence type="ECO:0000313" key="8">
    <source>
        <dbReference type="Proteomes" id="UP000308000"/>
    </source>
</evidence>
<dbReference type="PANTHER" id="PTHR30290:SF9">
    <property type="entry name" value="OLIGOPEPTIDE-BINDING PROTEIN APPA"/>
    <property type="match status" value="1"/>
</dbReference>